<dbReference type="EMBL" id="MCFL01000047">
    <property type="protein sequence ID" value="ORZ32385.1"/>
    <property type="molecule type" value="Genomic_DNA"/>
</dbReference>
<proteinExistence type="predicted"/>
<name>A0A1Y2HCZ4_9FUNG</name>
<keyword evidence="2" id="KW-1185">Reference proteome</keyword>
<reference evidence="1 2" key="1">
    <citation type="submission" date="2016-07" db="EMBL/GenBank/DDBJ databases">
        <title>Pervasive Adenine N6-methylation of Active Genes in Fungi.</title>
        <authorList>
            <consortium name="DOE Joint Genome Institute"/>
            <person name="Mondo S.J."/>
            <person name="Dannebaum R.O."/>
            <person name="Kuo R.C."/>
            <person name="Labutti K."/>
            <person name="Haridas S."/>
            <person name="Kuo A."/>
            <person name="Salamov A."/>
            <person name="Ahrendt S.R."/>
            <person name="Lipzen A."/>
            <person name="Sullivan W."/>
            <person name="Andreopoulos W.B."/>
            <person name="Clum A."/>
            <person name="Lindquist E."/>
            <person name="Daum C."/>
            <person name="Ramamoorthy G.K."/>
            <person name="Gryganskyi A."/>
            <person name="Culley D."/>
            <person name="Magnuson J.K."/>
            <person name="James T.Y."/>
            <person name="O'Malley M.A."/>
            <person name="Stajich J.E."/>
            <person name="Spatafora J.W."/>
            <person name="Visel A."/>
            <person name="Grigoriev I.V."/>
        </authorList>
    </citation>
    <scope>NUCLEOTIDE SEQUENCE [LARGE SCALE GENOMIC DNA]</scope>
    <source>
        <strain evidence="1 2">PL171</strain>
    </source>
</reference>
<protein>
    <submittedName>
        <fullName evidence="1">Uncharacterized protein</fullName>
    </submittedName>
</protein>
<comment type="caution">
    <text evidence="1">The sequence shown here is derived from an EMBL/GenBank/DDBJ whole genome shotgun (WGS) entry which is preliminary data.</text>
</comment>
<evidence type="ECO:0000313" key="1">
    <source>
        <dbReference type="EMBL" id="ORZ32385.1"/>
    </source>
</evidence>
<dbReference type="AlphaFoldDB" id="A0A1Y2HCZ4"/>
<organism evidence="1 2">
    <name type="scientific">Catenaria anguillulae PL171</name>
    <dbReference type="NCBI Taxonomy" id="765915"/>
    <lineage>
        <taxon>Eukaryota</taxon>
        <taxon>Fungi</taxon>
        <taxon>Fungi incertae sedis</taxon>
        <taxon>Blastocladiomycota</taxon>
        <taxon>Blastocladiomycetes</taxon>
        <taxon>Blastocladiales</taxon>
        <taxon>Catenariaceae</taxon>
        <taxon>Catenaria</taxon>
    </lineage>
</organism>
<dbReference type="Proteomes" id="UP000193411">
    <property type="component" value="Unassembled WGS sequence"/>
</dbReference>
<gene>
    <name evidence="1" type="ORF">BCR44DRAFT_41192</name>
</gene>
<evidence type="ECO:0000313" key="2">
    <source>
        <dbReference type="Proteomes" id="UP000193411"/>
    </source>
</evidence>
<sequence length="133" mass="14723">MANVPMIGPTLSFTGVESTSKAPSTTGPTSSTMSRFLKRKASVASMASSMVSAKNAEGKVVLRGMLSLSSYTCFVVSYSYLLWSALIHGQRPSVQFDWFLVSTKFIPDFCEPLILFLLDRQFKDAFKELMGWE</sequence>
<accession>A0A1Y2HCZ4</accession>